<evidence type="ECO:0000313" key="2">
    <source>
        <dbReference type="Proteomes" id="UP000033772"/>
    </source>
</evidence>
<protein>
    <recommendedName>
        <fullName evidence="3">Lysophospholipase</fullName>
    </recommendedName>
</protein>
<keyword evidence="2" id="KW-1185">Reference proteome</keyword>
<sequence>MVGMTAIAVTDVPRAWDEPEGVAPRGTLILLTGRGETAATYARFGRRISADAYKVRVVEVDPGDLDTARAAVSALVGDEDLPAPKVLVGSDTGATLAALLVGELPVDAAVVAGLALPGSGGQVDATWEDELEVRSACPTYRGTISADEGFARGALAAPLPWEEISLSVPEVPLLVLHGRDDRVTPVGEALKPWVGASTVEQHVVEGGRHDILNDVTHRSVAATIVLFLERLKLGADLPVIVRQVGR</sequence>
<proteinExistence type="predicted"/>
<dbReference type="Gene3D" id="3.40.50.1820">
    <property type="entry name" value="alpha/beta hydrolase"/>
    <property type="match status" value="1"/>
</dbReference>
<evidence type="ECO:0008006" key="3">
    <source>
        <dbReference type="Google" id="ProtNLM"/>
    </source>
</evidence>
<dbReference type="Proteomes" id="UP000033772">
    <property type="component" value="Unassembled WGS sequence"/>
</dbReference>
<dbReference type="OrthoDB" id="9806902at2"/>
<gene>
    <name evidence="1" type="ORF">UG56_006150</name>
</gene>
<comment type="caution">
    <text evidence="1">The sequence shown here is derived from an EMBL/GenBank/DDBJ whole genome shotgun (WGS) entry which is preliminary data.</text>
</comment>
<reference evidence="1" key="1">
    <citation type="submission" date="2016-10" db="EMBL/GenBank/DDBJ databases">
        <title>Draft Genome Sequence of Nocardioides luteus Strain BAFB, an Alkane-Degrading Bacterium Isolated from JP-7 Polluted Soil.</title>
        <authorList>
            <person name="Brown L."/>
            <person name="Ruiz O.N."/>
            <person name="Gunasekera T."/>
        </authorList>
    </citation>
    <scope>NUCLEOTIDE SEQUENCE [LARGE SCALE GENOMIC DNA]</scope>
    <source>
        <strain evidence="1">BAFB</strain>
    </source>
</reference>
<organism evidence="1 2">
    <name type="scientific">Nocardioides luteus</name>
    <dbReference type="NCBI Taxonomy" id="1844"/>
    <lineage>
        <taxon>Bacteria</taxon>
        <taxon>Bacillati</taxon>
        <taxon>Actinomycetota</taxon>
        <taxon>Actinomycetes</taxon>
        <taxon>Propionibacteriales</taxon>
        <taxon>Nocardioidaceae</taxon>
        <taxon>Nocardioides</taxon>
    </lineage>
</organism>
<dbReference type="EMBL" id="JZDQ02000007">
    <property type="protein sequence ID" value="OIJ27594.1"/>
    <property type="molecule type" value="Genomic_DNA"/>
</dbReference>
<dbReference type="STRING" id="1844.UG56_006150"/>
<dbReference type="SUPFAM" id="SSF53474">
    <property type="entry name" value="alpha/beta-Hydrolases"/>
    <property type="match status" value="1"/>
</dbReference>
<name>A0A1J4N7T9_9ACTN</name>
<dbReference type="InterPro" id="IPR029058">
    <property type="entry name" value="AB_hydrolase_fold"/>
</dbReference>
<accession>A0A1J4N7T9</accession>
<dbReference type="AlphaFoldDB" id="A0A1J4N7T9"/>
<evidence type="ECO:0000313" key="1">
    <source>
        <dbReference type="EMBL" id="OIJ27594.1"/>
    </source>
</evidence>